<dbReference type="InterPro" id="IPR000308">
    <property type="entry name" value="14-3-3"/>
</dbReference>
<evidence type="ECO:0000313" key="4">
    <source>
        <dbReference type="EMBL" id="KAF7167083.1"/>
    </source>
</evidence>
<dbReference type="InterPro" id="IPR023410">
    <property type="entry name" value="14-3-3_domain"/>
</dbReference>
<organism evidence="4 5">
    <name type="scientific">Aspergillus hiratsukae</name>
    <dbReference type="NCBI Taxonomy" id="1194566"/>
    <lineage>
        <taxon>Eukaryota</taxon>
        <taxon>Fungi</taxon>
        <taxon>Dikarya</taxon>
        <taxon>Ascomycota</taxon>
        <taxon>Pezizomycotina</taxon>
        <taxon>Eurotiomycetes</taxon>
        <taxon>Eurotiomycetidae</taxon>
        <taxon>Eurotiales</taxon>
        <taxon>Aspergillaceae</taxon>
        <taxon>Aspergillus</taxon>
        <taxon>Aspergillus subgen. Fumigati</taxon>
    </lineage>
</organism>
<name>A0A8H6UU55_9EURO</name>
<feature type="region of interest" description="Disordered" evidence="2">
    <location>
        <begin position="142"/>
        <end position="162"/>
    </location>
</feature>
<feature type="domain" description="14-3-3" evidence="3">
    <location>
        <begin position="225"/>
        <end position="304"/>
    </location>
</feature>
<comment type="caution">
    <text evidence="4">The sequence shown here is derived from an EMBL/GenBank/DDBJ whole genome shotgun (WGS) entry which is preliminary data.</text>
</comment>
<dbReference type="Proteomes" id="UP000662466">
    <property type="component" value="Unassembled WGS sequence"/>
</dbReference>
<proteinExistence type="inferred from homology"/>
<evidence type="ECO:0000259" key="3">
    <source>
        <dbReference type="Pfam" id="PF00244"/>
    </source>
</evidence>
<dbReference type="PANTHER" id="PTHR18860">
    <property type="entry name" value="14-3-3 PROTEIN"/>
    <property type="match status" value="1"/>
</dbReference>
<dbReference type="EMBL" id="JACBAF010002122">
    <property type="protein sequence ID" value="KAF7167083.1"/>
    <property type="molecule type" value="Genomic_DNA"/>
</dbReference>
<gene>
    <name evidence="4" type="ORF">CNMCM6106_002633</name>
</gene>
<evidence type="ECO:0000256" key="1">
    <source>
        <dbReference type="ARBA" id="ARBA00006141"/>
    </source>
</evidence>
<feature type="region of interest" description="Disordered" evidence="2">
    <location>
        <begin position="180"/>
        <end position="209"/>
    </location>
</feature>
<feature type="region of interest" description="Disordered" evidence="2">
    <location>
        <begin position="589"/>
        <end position="614"/>
    </location>
</feature>
<feature type="compositionally biased region" description="Polar residues" evidence="2">
    <location>
        <begin position="589"/>
        <end position="598"/>
    </location>
</feature>
<sequence length="670" mass="73184">MDMADSYEDFPLIDPESLALWMASSEVDQKALGNFAAIISLENPFLSAMLYRVLGLSVMLSKKLLRARRLRRLDPTRETKSLQLYHHIIWLSREGLLMLEEFVLPMVEPYVELKILAYKLRASFYHIFVLFHNEPPVHSPGLASLRRHSSATNNAAEAESSPKYQESRFSFISKPEVIPLPPNLASNTKDAARRRSTQAPPGLAPVQPPKPASSFLLPALDYTPTATACFNHAALLAERFLPGSHPLRLSIKLEYAAYLYDCLQDANASRRLAKQAIADVYNAQEGMDDESFEDAAEIVRILGKMVKRAGKNSSTGPSSTTAGTPRGDISMSEGSLTPKCCLACNVHELSKMRSGIQKTGAIPFFALILFSILSLVPSLAKEWDFYNLQIGYRSYSRNEDWHLPRVKDGAIDVRPRASSTGALCKPFLVGGSLQSCPDRKGRPRRGALEAPSLSAFEAASVFDSDPMTQTATRSSSFTRGVHAFKTFFIKQLDDYQILQPFSPGSAPSVPTATARPVPPPVNSSVAPVPFISEDTQHWSRITNQTTSATKHILESSRIRFLSGCQDAWQQACLVATGFLKSFPSTLGTQPLSSNSSESGFPLQSPGQEPVQKTVPQPLPADALAAPTKPITQAAPAAGQSEVVAVDDSPKKMRGSCMAIVIGLVVGVMWF</sequence>
<dbReference type="Pfam" id="PF00244">
    <property type="entry name" value="14-3-3"/>
    <property type="match status" value="1"/>
</dbReference>
<protein>
    <recommendedName>
        <fullName evidence="3">14-3-3 domain-containing protein</fullName>
    </recommendedName>
</protein>
<comment type="similarity">
    <text evidence="1">Belongs to the 14-3-3 family.</text>
</comment>
<feature type="region of interest" description="Disordered" evidence="2">
    <location>
        <begin position="309"/>
        <end position="333"/>
    </location>
</feature>
<accession>A0A8H6UU55</accession>
<evidence type="ECO:0000256" key="2">
    <source>
        <dbReference type="SAM" id="MobiDB-lite"/>
    </source>
</evidence>
<dbReference type="Gene3D" id="1.20.190.20">
    <property type="entry name" value="14-3-3 domain"/>
    <property type="match status" value="1"/>
</dbReference>
<evidence type="ECO:0000313" key="5">
    <source>
        <dbReference type="Proteomes" id="UP000662466"/>
    </source>
</evidence>
<dbReference type="SUPFAM" id="SSF48445">
    <property type="entry name" value="14-3-3 protein"/>
    <property type="match status" value="1"/>
</dbReference>
<feature type="compositionally biased region" description="Low complexity" evidence="2">
    <location>
        <begin position="150"/>
        <end position="161"/>
    </location>
</feature>
<reference evidence="4" key="1">
    <citation type="submission" date="2020-06" db="EMBL/GenBank/DDBJ databases">
        <title>Draft genome sequences of strains closely related to Aspergillus parafelis and Aspergillus hiratsukae.</title>
        <authorList>
            <person name="Dos Santos R.A.C."/>
            <person name="Rivero-Menendez O."/>
            <person name="Steenwyk J.L."/>
            <person name="Mead M.E."/>
            <person name="Goldman G.H."/>
            <person name="Alastruey-Izquierdo A."/>
            <person name="Rokas A."/>
        </authorList>
    </citation>
    <scope>NUCLEOTIDE SEQUENCE</scope>
    <source>
        <strain evidence="4">CNM-CM6106</strain>
    </source>
</reference>
<dbReference type="AlphaFoldDB" id="A0A8H6UU55"/>
<feature type="compositionally biased region" description="Low complexity" evidence="2">
    <location>
        <begin position="313"/>
        <end position="325"/>
    </location>
</feature>
<dbReference type="InterPro" id="IPR036815">
    <property type="entry name" value="14-3-3_dom_sf"/>
</dbReference>